<feature type="transmembrane region" description="Helical" evidence="5">
    <location>
        <begin position="217"/>
        <end position="238"/>
    </location>
</feature>
<keyword evidence="8" id="KW-1185">Reference proteome</keyword>
<organism evidence="7 8">
    <name type="scientific">Stentor coeruleus</name>
    <dbReference type="NCBI Taxonomy" id="5963"/>
    <lineage>
        <taxon>Eukaryota</taxon>
        <taxon>Sar</taxon>
        <taxon>Alveolata</taxon>
        <taxon>Ciliophora</taxon>
        <taxon>Postciliodesmatophora</taxon>
        <taxon>Heterotrichea</taxon>
        <taxon>Heterotrichida</taxon>
        <taxon>Stentoridae</taxon>
        <taxon>Stentor</taxon>
    </lineage>
</organism>
<proteinExistence type="inferred from homology"/>
<dbReference type="InterPro" id="IPR006214">
    <property type="entry name" value="Bax_inhibitor_1-related"/>
</dbReference>
<feature type="transmembrane region" description="Helical" evidence="5">
    <location>
        <begin position="274"/>
        <end position="297"/>
    </location>
</feature>
<dbReference type="OrthoDB" id="7933078at2759"/>
<comment type="subcellular location">
    <subcellularLocation>
        <location evidence="1">Membrane</location>
        <topology evidence="1">Multi-pass membrane protein</topology>
    </subcellularLocation>
</comment>
<feature type="transmembrane region" description="Helical" evidence="5">
    <location>
        <begin position="130"/>
        <end position="151"/>
    </location>
</feature>
<accession>A0A1R2ASY1</accession>
<name>A0A1R2ASY1_9CILI</name>
<sequence>MSIPGNQYENKVVEPDDIILEVSEIPGNNNPISVQSAGKFESNPYYPPQRNSVFRPSPSFPMIPHFTRTLEDHSNKYDEPTFNQNPYMDMPSNKQENHGIQISDSDHGNEKIFEPNETLKNDRRAFIRKVYALLSIQLIWTAIITGIVVGIPVIREGIKKTKGLVIAAMVICLALVIAIMCFKKIARRYPINYLALFTFSFFESYIVAYVCAFYDKYIVLCAALIALSVAFVLTIYAWKSKRDFTVCGGVLISVTTSLILFGFFMIFFNTHFLNLIFCEVAIIIYSVFIVYDTQLIAGGRYQEITFDDYVIGALILYVDIVGIFLYILSLFGSKS</sequence>
<feature type="transmembrane region" description="Helical" evidence="5">
    <location>
        <begin position="194"/>
        <end position="211"/>
    </location>
</feature>
<evidence type="ECO:0000256" key="6">
    <source>
        <dbReference type="SAM" id="MobiDB-lite"/>
    </source>
</evidence>
<comment type="caution">
    <text evidence="7">The sequence shown here is derived from an EMBL/GenBank/DDBJ whole genome shotgun (WGS) entry which is preliminary data.</text>
</comment>
<feature type="region of interest" description="Disordered" evidence="6">
    <location>
        <begin position="26"/>
        <end position="51"/>
    </location>
</feature>
<feature type="transmembrane region" description="Helical" evidence="5">
    <location>
        <begin position="163"/>
        <end position="182"/>
    </location>
</feature>
<protein>
    <submittedName>
        <fullName evidence="7">Uncharacterized protein</fullName>
    </submittedName>
</protein>
<evidence type="ECO:0000256" key="1">
    <source>
        <dbReference type="ARBA" id="ARBA00004141"/>
    </source>
</evidence>
<evidence type="ECO:0000256" key="3">
    <source>
        <dbReference type="ARBA" id="ARBA00022989"/>
    </source>
</evidence>
<comment type="similarity">
    <text evidence="5">Belongs to the BI1 family.</text>
</comment>
<dbReference type="Proteomes" id="UP000187209">
    <property type="component" value="Unassembled WGS sequence"/>
</dbReference>
<evidence type="ECO:0000256" key="4">
    <source>
        <dbReference type="ARBA" id="ARBA00023136"/>
    </source>
</evidence>
<keyword evidence="2 5" id="KW-0812">Transmembrane</keyword>
<feature type="compositionally biased region" description="Polar residues" evidence="6">
    <location>
        <begin position="26"/>
        <end position="36"/>
    </location>
</feature>
<evidence type="ECO:0000313" key="7">
    <source>
        <dbReference type="EMBL" id="OMJ67629.1"/>
    </source>
</evidence>
<dbReference type="EMBL" id="MPUH01001463">
    <property type="protein sequence ID" value="OMJ67629.1"/>
    <property type="molecule type" value="Genomic_DNA"/>
</dbReference>
<feature type="transmembrane region" description="Helical" evidence="5">
    <location>
        <begin position="245"/>
        <end position="268"/>
    </location>
</feature>
<dbReference type="PANTHER" id="PTHR23291:SF47">
    <property type="entry name" value="TRANSMEMBRANE BAX INHIBITOR MOTIF CONTAINING 7"/>
    <property type="match status" value="1"/>
</dbReference>
<evidence type="ECO:0000256" key="2">
    <source>
        <dbReference type="ARBA" id="ARBA00022692"/>
    </source>
</evidence>
<evidence type="ECO:0000313" key="8">
    <source>
        <dbReference type="Proteomes" id="UP000187209"/>
    </source>
</evidence>
<feature type="transmembrane region" description="Helical" evidence="5">
    <location>
        <begin position="309"/>
        <end position="331"/>
    </location>
</feature>
<evidence type="ECO:0000256" key="5">
    <source>
        <dbReference type="RuleBase" id="RU004379"/>
    </source>
</evidence>
<dbReference type="PANTHER" id="PTHR23291">
    <property type="entry name" value="BAX INHIBITOR-RELATED"/>
    <property type="match status" value="1"/>
</dbReference>
<dbReference type="GO" id="GO:0016020">
    <property type="term" value="C:membrane"/>
    <property type="evidence" value="ECO:0007669"/>
    <property type="project" value="UniProtKB-SubCell"/>
</dbReference>
<gene>
    <name evidence="7" type="ORF">SteCoe_35149</name>
</gene>
<keyword evidence="3 5" id="KW-1133">Transmembrane helix</keyword>
<dbReference type="Pfam" id="PF01027">
    <property type="entry name" value="Bax1-I"/>
    <property type="match status" value="1"/>
</dbReference>
<keyword evidence="4 5" id="KW-0472">Membrane</keyword>
<dbReference type="AlphaFoldDB" id="A0A1R2ASY1"/>
<reference evidence="7 8" key="1">
    <citation type="submission" date="2016-11" db="EMBL/GenBank/DDBJ databases">
        <title>The macronuclear genome of Stentor coeruleus: a giant cell with tiny introns.</title>
        <authorList>
            <person name="Slabodnick M."/>
            <person name="Ruby J.G."/>
            <person name="Reiff S.B."/>
            <person name="Swart E.C."/>
            <person name="Gosai S."/>
            <person name="Prabakaran S."/>
            <person name="Witkowska E."/>
            <person name="Larue G.E."/>
            <person name="Fisher S."/>
            <person name="Freeman R.M."/>
            <person name="Gunawardena J."/>
            <person name="Chu W."/>
            <person name="Stover N.A."/>
            <person name="Gregory B.D."/>
            <person name="Nowacki M."/>
            <person name="Derisi J."/>
            <person name="Roy S.W."/>
            <person name="Marshall W.F."/>
            <person name="Sood P."/>
        </authorList>
    </citation>
    <scope>NUCLEOTIDE SEQUENCE [LARGE SCALE GENOMIC DNA]</scope>
    <source>
        <strain evidence="7">WM001</strain>
    </source>
</reference>